<keyword evidence="2" id="KW-1185">Reference proteome</keyword>
<dbReference type="EMBL" id="JAFEUO010000007">
    <property type="protein sequence ID" value="MBM7085654.1"/>
    <property type="molecule type" value="Genomic_DNA"/>
</dbReference>
<sequence>MGGWAAAETAALGSPRVVWGASDGIPPAAYGRAYADAIPGARFTLLPDAGHLPQLETPERLLTAVLVR</sequence>
<protein>
    <recommendedName>
        <fullName evidence="3">Alpha/beta hydrolase family protein</fullName>
    </recommendedName>
</protein>
<evidence type="ECO:0000313" key="2">
    <source>
        <dbReference type="Proteomes" id="UP000809587"/>
    </source>
</evidence>
<organism evidence="1 2">
    <name type="scientific">Micromonospora humidisoli</name>
    <dbReference type="NCBI Taxonomy" id="2807622"/>
    <lineage>
        <taxon>Bacteria</taxon>
        <taxon>Bacillati</taxon>
        <taxon>Actinomycetota</taxon>
        <taxon>Actinomycetes</taxon>
        <taxon>Micromonosporales</taxon>
        <taxon>Micromonosporaceae</taxon>
        <taxon>Micromonospora</taxon>
    </lineage>
</organism>
<gene>
    <name evidence="1" type="ORF">JQN84_24325</name>
</gene>
<reference evidence="1 2" key="1">
    <citation type="submission" date="2021-02" db="EMBL/GenBank/DDBJ databases">
        <authorList>
            <person name="Lee D.-H."/>
        </authorList>
    </citation>
    <scope>NUCLEOTIDE SEQUENCE [LARGE SCALE GENOMIC DNA]</scope>
    <source>
        <strain evidence="1 2">MMS20-R2-29</strain>
    </source>
</reference>
<evidence type="ECO:0008006" key="3">
    <source>
        <dbReference type="Google" id="ProtNLM"/>
    </source>
</evidence>
<evidence type="ECO:0000313" key="1">
    <source>
        <dbReference type="EMBL" id="MBM7085654.1"/>
    </source>
</evidence>
<name>A0ABS2JII5_9ACTN</name>
<dbReference type="SUPFAM" id="SSF53474">
    <property type="entry name" value="alpha/beta-Hydrolases"/>
    <property type="match status" value="1"/>
</dbReference>
<accession>A0ABS2JII5</accession>
<dbReference type="InterPro" id="IPR029058">
    <property type="entry name" value="AB_hydrolase_fold"/>
</dbReference>
<dbReference type="Proteomes" id="UP000809587">
    <property type="component" value="Unassembled WGS sequence"/>
</dbReference>
<dbReference type="Gene3D" id="3.40.50.1820">
    <property type="entry name" value="alpha/beta hydrolase"/>
    <property type="match status" value="1"/>
</dbReference>
<proteinExistence type="predicted"/>
<comment type="caution">
    <text evidence="1">The sequence shown here is derived from an EMBL/GenBank/DDBJ whole genome shotgun (WGS) entry which is preliminary data.</text>
</comment>